<dbReference type="InterPro" id="IPR001522">
    <property type="entry name" value="FADS-1_CS"/>
</dbReference>
<evidence type="ECO:0000256" key="12">
    <source>
        <dbReference type="ARBA" id="ARBA00023160"/>
    </source>
</evidence>
<dbReference type="PROSITE" id="PS00476">
    <property type="entry name" value="FATTY_ACID_DESATUR_1"/>
    <property type="match status" value="1"/>
</dbReference>
<dbReference type="PRINTS" id="PR00075">
    <property type="entry name" value="FACDDSATRASE"/>
</dbReference>
<evidence type="ECO:0000256" key="5">
    <source>
        <dbReference type="ARBA" id="ARBA00022723"/>
    </source>
</evidence>
<feature type="transmembrane region" description="Helical" evidence="15">
    <location>
        <begin position="61"/>
        <end position="82"/>
    </location>
</feature>
<feature type="transmembrane region" description="Helical" evidence="15">
    <location>
        <begin position="207"/>
        <end position="228"/>
    </location>
</feature>
<keyword evidence="5" id="KW-0479">Metal-binding</keyword>
<keyword evidence="11 15" id="KW-0472">Membrane</keyword>
<keyword evidence="10" id="KW-0443">Lipid metabolism</keyword>
<keyword evidence="18" id="KW-1185">Reference proteome</keyword>
<evidence type="ECO:0000256" key="11">
    <source>
        <dbReference type="ARBA" id="ARBA00023136"/>
    </source>
</evidence>
<dbReference type="GO" id="GO:0006636">
    <property type="term" value="P:unsaturated fatty acid biosynthetic process"/>
    <property type="evidence" value="ECO:0007669"/>
    <property type="project" value="TreeGrafter"/>
</dbReference>
<evidence type="ECO:0000256" key="14">
    <source>
        <dbReference type="SAM" id="Coils"/>
    </source>
</evidence>
<evidence type="ECO:0000256" key="6">
    <source>
        <dbReference type="ARBA" id="ARBA00022832"/>
    </source>
</evidence>
<evidence type="ECO:0000256" key="3">
    <source>
        <dbReference type="ARBA" id="ARBA00022516"/>
    </source>
</evidence>
<evidence type="ECO:0000256" key="13">
    <source>
        <dbReference type="RuleBase" id="RU000581"/>
    </source>
</evidence>
<dbReference type="CDD" id="cd03505">
    <property type="entry name" value="Delta9-FADS-like"/>
    <property type="match status" value="1"/>
</dbReference>
<feature type="domain" description="Fatty acid desaturase" evidence="16">
    <location>
        <begin position="94"/>
        <end position="296"/>
    </location>
</feature>
<comment type="similarity">
    <text evidence="2 13">Belongs to the fatty acid desaturase type 1 family.</text>
</comment>
<evidence type="ECO:0000256" key="8">
    <source>
        <dbReference type="ARBA" id="ARBA00023002"/>
    </source>
</evidence>
<dbReference type="PANTHER" id="PTHR11351:SF31">
    <property type="entry name" value="DESATURASE 1, ISOFORM A-RELATED"/>
    <property type="match status" value="1"/>
</dbReference>
<dbReference type="PANTHER" id="PTHR11351">
    <property type="entry name" value="ACYL-COA DESATURASE"/>
    <property type="match status" value="1"/>
</dbReference>
<reference evidence="17" key="2">
    <citation type="journal article" date="2022" name="Res Sq">
        <title>Comparative Genomics Reveals Insights into the Divergent Evolution of Astigmatic Mites and Household Pest Adaptations.</title>
        <authorList>
            <person name="Xiong Q."/>
            <person name="Wan A.T.-Y."/>
            <person name="Liu X.-Y."/>
            <person name="Fung C.S.-H."/>
            <person name="Xiao X."/>
            <person name="Malainual N."/>
            <person name="Hou J."/>
            <person name="Wang L."/>
            <person name="Wang M."/>
            <person name="Yang K."/>
            <person name="Cui Y."/>
            <person name="Leung E."/>
            <person name="Nong W."/>
            <person name="Shin S.-K."/>
            <person name="Au S."/>
            <person name="Jeong K.Y."/>
            <person name="Chew F.T."/>
            <person name="Hui J."/>
            <person name="Leung T.F."/>
            <person name="Tungtrongchitr A."/>
            <person name="Zhong N."/>
            <person name="Liu Z."/>
            <person name="Tsui S."/>
        </authorList>
    </citation>
    <scope>NUCLEOTIDE SEQUENCE</scope>
    <source>
        <strain evidence="17">Derf</strain>
        <tissue evidence="17">Whole organism</tissue>
    </source>
</reference>
<comment type="subcellular location">
    <subcellularLocation>
        <location evidence="1">Membrane</location>
        <topology evidence="1">Multi-pass membrane protein</topology>
    </subcellularLocation>
</comment>
<keyword evidence="3 13" id="KW-0444">Lipid biosynthesis</keyword>
<dbReference type="GO" id="GO:0004768">
    <property type="term" value="F:stearoyl-CoA 9-desaturase activity"/>
    <property type="evidence" value="ECO:0007669"/>
    <property type="project" value="TreeGrafter"/>
</dbReference>
<dbReference type="InterPro" id="IPR005804">
    <property type="entry name" value="FA_desaturase_dom"/>
</dbReference>
<evidence type="ECO:0000256" key="4">
    <source>
        <dbReference type="ARBA" id="ARBA00022692"/>
    </source>
</evidence>
<dbReference type="EMBL" id="ASGP02000005">
    <property type="protein sequence ID" value="KAH9506161.1"/>
    <property type="molecule type" value="Genomic_DNA"/>
</dbReference>
<keyword evidence="6" id="KW-0276">Fatty acid metabolism</keyword>
<sequence>MEAKIVISTNMLMDKTVVQGFNEIVENEFNNNNNNNINEVIVTVEKNVYKKIYHQLGRLKWSNIIILVAMHTLSLVGFIHIIAHDVKLYTFIFSSILGLASGLGMAVGGHRLWAHRSFKATATLRLILAILQVMTMNGSAFSYARDHRTHHKYSDTDQDPKNPSRGLFYSHIGWWMVRKSDRVKQAGSKLNFDDLKADRICWLQHRFYMPLFVVFGVMIPTLIPYYAWNETILTSFYLCAILRTTVVLHHLFMVNSIAHFFGHRPYDFRIRPTENRLVIYLSLGEGNHNYHHTFPYDYSSSEKAAWEFFNPSTMIIDFFWLFGMAYDLKKASRQVIDGTVNRKGVPTYFDPPKSLCFRIVNVCKNHRFCPAQQQNLRRIMPRSTYSTSLKAMKARIMRIYGAQEKKEKRLAATGENARKKQKEKIIPQSLEQTYSVEKKSQSDIVINDNNNDNENNQCPSDSMHPEAVVTKNKQRNYTPAQRERNLAYAREYARKKREEKKRQRLEHNQRFGLDKKSRKIQSKSVAVVNDNEFPINIGKLLEMTITKAKTKQNENSQLLLSKVDSIEKRLMDRIVGIEKQLATYTRHIDSLNESLIEHQQQLKSSTSKNRS</sequence>
<keyword evidence="14" id="KW-0175">Coiled coil</keyword>
<evidence type="ECO:0000256" key="7">
    <source>
        <dbReference type="ARBA" id="ARBA00022989"/>
    </source>
</evidence>
<dbReference type="Pfam" id="PF00487">
    <property type="entry name" value="FA_desaturase"/>
    <property type="match status" value="1"/>
</dbReference>
<reference evidence="17" key="1">
    <citation type="submission" date="2013-05" db="EMBL/GenBank/DDBJ databases">
        <authorList>
            <person name="Yim A.K.Y."/>
            <person name="Chan T.F."/>
            <person name="Ji K.M."/>
            <person name="Liu X.Y."/>
            <person name="Zhou J.W."/>
            <person name="Li R.Q."/>
            <person name="Yang K.Y."/>
            <person name="Li J."/>
            <person name="Li M."/>
            <person name="Law P.T.W."/>
            <person name="Wu Y.L."/>
            <person name="Cai Z.L."/>
            <person name="Qin H."/>
            <person name="Bao Y."/>
            <person name="Leung R.K.K."/>
            <person name="Ng P.K.S."/>
            <person name="Zou J."/>
            <person name="Zhong X.J."/>
            <person name="Ran P.X."/>
            <person name="Zhong N.S."/>
            <person name="Liu Z.G."/>
            <person name="Tsui S.K.W."/>
        </authorList>
    </citation>
    <scope>NUCLEOTIDE SEQUENCE</scope>
    <source>
        <strain evidence="17">Derf</strain>
        <tissue evidence="17">Whole organism</tissue>
    </source>
</reference>
<feature type="transmembrane region" description="Helical" evidence="15">
    <location>
        <begin position="234"/>
        <end position="261"/>
    </location>
</feature>
<organism evidence="17 18">
    <name type="scientific">Dermatophagoides farinae</name>
    <name type="common">American house dust mite</name>
    <dbReference type="NCBI Taxonomy" id="6954"/>
    <lineage>
        <taxon>Eukaryota</taxon>
        <taxon>Metazoa</taxon>
        <taxon>Ecdysozoa</taxon>
        <taxon>Arthropoda</taxon>
        <taxon>Chelicerata</taxon>
        <taxon>Arachnida</taxon>
        <taxon>Acari</taxon>
        <taxon>Acariformes</taxon>
        <taxon>Sarcoptiformes</taxon>
        <taxon>Astigmata</taxon>
        <taxon>Psoroptidia</taxon>
        <taxon>Analgoidea</taxon>
        <taxon>Pyroglyphidae</taxon>
        <taxon>Dermatophagoidinae</taxon>
        <taxon>Dermatophagoides</taxon>
    </lineage>
</organism>
<keyword evidence="7 15" id="KW-1133">Transmembrane helix</keyword>
<protein>
    <recommendedName>
        <fullName evidence="16">Fatty acid desaturase domain-containing protein</fullName>
    </recommendedName>
</protein>
<gene>
    <name evidence="17" type="ORF">DERF_010904</name>
</gene>
<comment type="domain">
    <text evidence="13">The histidine box domains are involved in binding the catalytic metal ions.</text>
</comment>
<keyword evidence="8 13" id="KW-0560">Oxidoreductase</keyword>
<keyword evidence="4 13" id="KW-0812">Transmembrane</keyword>
<evidence type="ECO:0000313" key="17">
    <source>
        <dbReference type="EMBL" id="KAH9506161.1"/>
    </source>
</evidence>
<evidence type="ECO:0000256" key="10">
    <source>
        <dbReference type="ARBA" id="ARBA00023098"/>
    </source>
</evidence>
<dbReference type="InterPro" id="IPR015876">
    <property type="entry name" value="Acyl-CoA_DS"/>
</dbReference>
<name>A0A922HRY7_DERFA</name>
<keyword evidence="9" id="KW-0408">Iron</keyword>
<comment type="cofactor">
    <cofactor evidence="13">
        <name>Fe(2+)</name>
        <dbReference type="ChEBI" id="CHEBI:29033"/>
    </cofactor>
</comment>
<comment type="caution">
    <text evidence="17">The sequence shown here is derived from an EMBL/GenBank/DDBJ whole genome shotgun (WGS) entry which is preliminary data.</text>
</comment>
<feature type="transmembrane region" description="Helical" evidence="15">
    <location>
        <begin position="88"/>
        <end position="109"/>
    </location>
</feature>
<keyword evidence="12 13" id="KW-0275">Fatty acid biosynthesis</keyword>
<dbReference type="GO" id="GO:0005506">
    <property type="term" value="F:iron ion binding"/>
    <property type="evidence" value="ECO:0007669"/>
    <property type="project" value="TreeGrafter"/>
</dbReference>
<dbReference type="AlphaFoldDB" id="A0A922HRY7"/>
<accession>A0A922HRY7</accession>
<dbReference type="GO" id="GO:0005789">
    <property type="term" value="C:endoplasmic reticulum membrane"/>
    <property type="evidence" value="ECO:0007669"/>
    <property type="project" value="TreeGrafter"/>
</dbReference>
<evidence type="ECO:0000256" key="1">
    <source>
        <dbReference type="ARBA" id="ARBA00004141"/>
    </source>
</evidence>
<evidence type="ECO:0000256" key="2">
    <source>
        <dbReference type="ARBA" id="ARBA00009295"/>
    </source>
</evidence>
<evidence type="ECO:0000256" key="9">
    <source>
        <dbReference type="ARBA" id="ARBA00023004"/>
    </source>
</evidence>
<evidence type="ECO:0000313" key="18">
    <source>
        <dbReference type="Proteomes" id="UP000790347"/>
    </source>
</evidence>
<feature type="coiled-coil region" evidence="14">
    <location>
        <begin position="581"/>
        <end position="608"/>
    </location>
</feature>
<dbReference type="Proteomes" id="UP000790347">
    <property type="component" value="Unassembled WGS sequence"/>
</dbReference>
<evidence type="ECO:0000256" key="15">
    <source>
        <dbReference type="SAM" id="Phobius"/>
    </source>
</evidence>
<evidence type="ECO:0000259" key="16">
    <source>
        <dbReference type="Pfam" id="PF00487"/>
    </source>
</evidence>
<proteinExistence type="inferred from homology"/>